<keyword evidence="3" id="KW-1185">Reference proteome</keyword>
<dbReference type="EMBL" id="FNZH01000002">
    <property type="protein sequence ID" value="SEJ06351.1"/>
    <property type="molecule type" value="Genomic_DNA"/>
</dbReference>
<dbReference type="RefSeq" id="WP_092170780.1">
    <property type="nucleotide sequence ID" value="NZ_FNZH01000002.1"/>
</dbReference>
<protein>
    <submittedName>
        <fullName evidence="2">Putative NADH-flavin reductase</fullName>
    </submittedName>
</protein>
<proteinExistence type="predicted"/>
<evidence type="ECO:0000313" key="2">
    <source>
        <dbReference type="EMBL" id="SEJ06351.1"/>
    </source>
</evidence>
<dbReference type="PANTHER" id="PTHR43355:SF2">
    <property type="entry name" value="FLAVIN REDUCTASE (NADPH)"/>
    <property type="match status" value="1"/>
</dbReference>
<reference evidence="3" key="1">
    <citation type="submission" date="2016-10" db="EMBL/GenBank/DDBJ databases">
        <authorList>
            <person name="Varghese N."/>
            <person name="Submissions S."/>
        </authorList>
    </citation>
    <scope>NUCLEOTIDE SEQUENCE [LARGE SCALE GENOMIC DNA]</scope>
    <source>
        <strain evidence="3">IBRC-M 10761</strain>
    </source>
</reference>
<dbReference type="SUPFAM" id="SSF51735">
    <property type="entry name" value="NAD(P)-binding Rossmann-fold domains"/>
    <property type="match status" value="1"/>
</dbReference>
<gene>
    <name evidence="2" type="ORF">SAMN05192553_102203</name>
</gene>
<accession>A0A1H6VNY4</accession>
<dbReference type="GO" id="GO:0004074">
    <property type="term" value="F:biliverdin reductase [NAD(P)H] activity"/>
    <property type="evidence" value="ECO:0007669"/>
    <property type="project" value="TreeGrafter"/>
</dbReference>
<feature type="domain" description="NAD(P)-binding" evidence="1">
    <location>
        <begin position="8"/>
        <end position="199"/>
    </location>
</feature>
<dbReference type="Proteomes" id="UP000199403">
    <property type="component" value="Unassembled WGS sequence"/>
</dbReference>
<dbReference type="GO" id="GO:0042602">
    <property type="term" value="F:riboflavin reductase (NADPH) activity"/>
    <property type="evidence" value="ECO:0007669"/>
    <property type="project" value="TreeGrafter"/>
</dbReference>
<name>A0A1H6VNY4_9BACT</name>
<dbReference type="Pfam" id="PF13460">
    <property type="entry name" value="NAD_binding_10"/>
    <property type="match status" value="1"/>
</dbReference>
<dbReference type="InterPro" id="IPR036291">
    <property type="entry name" value="NAD(P)-bd_dom_sf"/>
</dbReference>
<organism evidence="2 3">
    <name type="scientific">Cyclobacterium xiamenense</name>
    <dbReference type="NCBI Taxonomy" id="1297121"/>
    <lineage>
        <taxon>Bacteria</taxon>
        <taxon>Pseudomonadati</taxon>
        <taxon>Bacteroidota</taxon>
        <taxon>Cytophagia</taxon>
        <taxon>Cytophagales</taxon>
        <taxon>Cyclobacteriaceae</taxon>
        <taxon>Cyclobacterium</taxon>
    </lineage>
</organism>
<evidence type="ECO:0000313" key="3">
    <source>
        <dbReference type="Proteomes" id="UP000199403"/>
    </source>
</evidence>
<dbReference type="OrthoDB" id="9790734at2"/>
<dbReference type="Gene3D" id="3.40.50.720">
    <property type="entry name" value="NAD(P)-binding Rossmann-like Domain"/>
    <property type="match status" value="1"/>
</dbReference>
<dbReference type="InterPro" id="IPR016040">
    <property type="entry name" value="NAD(P)-bd_dom"/>
</dbReference>
<dbReference type="CDD" id="cd05244">
    <property type="entry name" value="BVR-B_like_SDR_a"/>
    <property type="match status" value="1"/>
</dbReference>
<dbReference type="PANTHER" id="PTHR43355">
    <property type="entry name" value="FLAVIN REDUCTASE (NADPH)"/>
    <property type="match status" value="1"/>
</dbReference>
<dbReference type="AlphaFoldDB" id="A0A1H6VNY4"/>
<sequence>MKKIALFGGSGQTGRLFLSRALESGYSVKALVRNPEKLHLRHPALEVVVGDVLNVEAVENTVNGTEMVVSLFGHVKGSPEWLQTEGTRTILSAMKGQGLERIVSLSGGGLPFPEKDRPKFADKLIRTVMKLAVPRILNDAIRHHEVLADSGLKWVIVRGPRLTNEPGKGTYRVGWVGVNASTKISRADLADFILTQVEDDTFIHQMPFVSK</sequence>
<dbReference type="InterPro" id="IPR051606">
    <property type="entry name" value="Polyketide_Oxido-like"/>
</dbReference>
<evidence type="ECO:0000259" key="1">
    <source>
        <dbReference type="Pfam" id="PF13460"/>
    </source>
</evidence>
<dbReference type="STRING" id="1416801.SAMN05192553_102203"/>